<dbReference type="Pfam" id="PF06985">
    <property type="entry name" value="HET"/>
    <property type="match status" value="1"/>
</dbReference>
<keyword evidence="1" id="KW-0732">Signal</keyword>
<dbReference type="EMBL" id="MU865959">
    <property type="protein sequence ID" value="KAK4446191.1"/>
    <property type="molecule type" value="Genomic_DNA"/>
</dbReference>
<proteinExistence type="predicted"/>
<feature type="domain" description="Heterokaryon incompatibility" evidence="2">
    <location>
        <begin position="110"/>
        <end position="273"/>
    </location>
</feature>
<accession>A0AAV9GF08</accession>
<reference evidence="3" key="1">
    <citation type="journal article" date="2023" name="Mol. Phylogenet. Evol.">
        <title>Genome-scale phylogeny and comparative genomics of the fungal order Sordariales.</title>
        <authorList>
            <person name="Hensen N."/>
            <person name="Bonometti L."/>
            <person name="Westerberg I."/>
            <person name="Brannstrom I.O."/>
            <person name="Guillou S."/>
            <person name="Cros-Aarteil S."/>
            <person name="Calhoun S."/>
            <person name="Haridas S."/>
            <person name="Kuo A."/>
            <person name="Mondo S."/>
            <person name="Pangilinan J."/>
            <person name="Riley R."/>
            <person name="LaButti K."/>
            <person name="Andreopoulos B."/>
            <person name="Lipzen A."/>
            <person name="Chen C."/>
            <person name="Yan M."/>
            <person name="Daum C."/>
            <person name="Ng V."/>
            <person name="Clum A."/>
            <person name="Steindorff A."/>
            <person name="Ohm R.A."/>
            <person name="Martin F."/>
            <person name="Silar P."/>
            <person name="Natvig D.O."/>
            <person name="Lalanne C."/>
            <person name="Gautier V."/>
            <person name="Ament-Velasquez S.L."/>
            <person name="Kruys A."/>
            <person name="Hutchinson M.I."/>
            <person name="Powell A.J."/>
            <person name="Barry K."/>
            <person name="Miller A.N."/>
            <person name="Grigoriev I.V."/>
            <person name="Debuchy R."/>
            <person name="Gladieux P."/>
            <person name="Hiltunen Thoren M."/>
            <person name="Johannesson H."/>
        </authorList>
    </citation>
    <scope>NUCLEOTIDE SEQUENCE</scope>
    <source>
        <strain evidence="3">PSN243</strain>
    </source>
</reference>
<evidence type="ECO:0000313" key="4">
    <source>
        <dbReference type="Proteomes" id="UP001321760"/>
    </source>
</evidence>
<gene>
    <name evidence="3" type="ORF">QBC34DRAFT_152249</name>
</gene>
<dbReference type="PANTHER" id="PTHR33112">
    <property type="entry name" value="DOMAIN PROTEIN, PUTATIVE-RELATED"/>
    <property type="match status" value="1"/>
</dbReference>
<dbReference type="AlphaFoldDB" id="A0AAV9GF08"/>
<sequence length="619" mass="68870">MKQTGTSKNLLGLIIMLRADGFSNALGLSCPAVGVPGAESTATWLGLKEPMSQSYTEERRIQWMAEQLSNCCGHGHTQADPEIIPERLLSLKPGLRLIDKSEYPERRPRYAALSYCWGKAEEAKSQLTTTISTLAQRRLGVDLQSASPVLQDAIQIARALSIPYLWVDSICILQDDIADWERQCVDVATIYNNAYVTLCASSSTSCLEGFLKQRGSKICMPFTSSQSQGITGSYDLDFKWAESWSPSLDFTERELWNDLSECRWANRGWTFQEARSSTRQLVFGQANLHFLCPSGAITMGDSQEEFSLAKQHFISMMGKEESPQDGYRLWSKHLHSYSRFTARSFTQPTDLLPGLSGLAANANKALQGDYVAGLWKQDLHLGLLWYASRSQLAGLSGCLSRCTSHDGTYLVPSWSPIGYGYDLSDDFRGLELWFDDFQVETERISAETVLKGSNPYGAIKDAWLSVRGTMLDLRGVGAYVSKMPFRSLLLNWVLRHGESFVGAFSLDFAHPALNIDKTTHNSDDNDGDADIPCVTKDLGPYQLLLLGSCRTIFHEHCEDGCQGPEPEKDRGAIGLILHPAPDSDKFYRVGAFFPILRGKHGDGLRLFRTMGEVRDVVII</sequence>
<organism evidence="3 4">
    <name type="scientific">Podospora aff. communis PSN243</name>
    <dbReference type="NCBI Taxonomy" id="3040156"/>
    <lineage>
        <taxon>Eukaryota</taxon>
        <taxon>Fungi</taxon>
        <taxon>Dikarya</taxon>
        <taxon>Ascomycota</taxon>
        <taxon>Pezizomycotina</taxon>
        <taxon>Sordariomycetes</taxon>
        <taxon>Sordariomycetidae</taxon>
        <taxon>Sordariales</taxon>
        <taxon>Podosporaceae</taxon>
        <taxon>Podospora</taxon>
    </lineage>
</organism>
<comment type="caution">
    <text evidence="3">The sequence shown here is derived from an EMBL/GenBank/DDBJ whole genome shotgun (WGS) entry which is preliminary data.</text>
</comment>
<dbReference type="PANTHER" id="PTHR33112:SF16">
    <property type="entry name" value="HETEROKARYON INCOMPATIBILITY DOMAIN-CONTAINING PROTEIN"/>
    <property type="match status" value="1"/>
</dbReference>
<dbReference type="Proteomes" id="UP001321760">
    <property type="component" value="Unassembled WGS sequence"/>
</dbReference>
<evidence type="ECO:0000256" key="1">
    <source>
        <dbReference type="SAM" id="SignalP"/>
    </source>
</evidence>
<dbReference type="InterPro" id="IPR010730">
    <property type="entry name" value="HET"/>
</dbReference>
<name>A0AAV9GF08_9PEZI</name>
<keyword evidence="4" id="KW-1185">Reference proteome</keyword>
<protein>
    <submittedName>
        <fullName evidence="3">HET-domain-containing protein</fullName>
    </submittedName>
</protein>
<feature type="signal peptide" evidence="1">
    <location>
        <begin position="1"/>
        <end position="25"/>
    </location>
</feature>
<evidence type="ECO:0000313" key="3">
    <source>
        <dbReference type="EMBL" id="KAK4446191.1"/>
    </source>
</evidence>
<feature type="chain" id="PRO_5043911479" evidence="1">
    <location>
        <begin position="26"/>
        <end position="619"/>
    </location>
</feature>
<evidence type="ECO:0000259" key="2">
    <source>
        <dbReference type="Pfam" id="PF06985"/>
    </source>
</evidence>
<reference evidence="3" key="2">
    <citation type="submission" date="2023-05" db="EMBL/GenBank/DDBJ databases">
        <authorList>
            <consortium name="Lawrence Berkeley National Laboratory"/>
            <person name="Steindorff A."/>
            <person name="Hensen N."/>
            <person name="Bonometti L."/>
            <person name="Westerberg I."/>
            <person name="Brannstrom I.O."/>
            <person name="Guillou S."/>
            <person name="Cros-Aarteil S."/>
            <person name="Calhoun S."/>
            <person name="Haridas S."/>
            <person name="Kuo A."/>
            <person name="Mondo S."/>
            <person name="Pangilinan J."/>
            <person name="Riley R."/>
            <person name="Labutti K."/>
            <person name="Andreopoulos B."/>
            <person name="Lipzen A."/>
            <person name="Chen C."/>
            <person name="Yanf M."/>
            <person name="Daum C."/>
            <person name="Ng V."/>
            <person name="Clum A."/>
            <person name="Ohm R."/>
            <person name="Martin F."/>
            <person name="Silar P."/>
            <person name="Natvig D."/>
            <person name="Lalanne C."/>
            <person name="Gautier V."/>
            <person name="Ament-Velasquez S.L."/>
            <person name="Kruys A."/>
            <person name="Hutchinson M.I."/>
            <person name="Powell A.J."/>
            <person name="Barry K."/>
            <person name="Miller A.N."/>
            <person name="Grigoriev I.V."/>
            <person name="Debuchy R."/>
            <person name="Gladieux P."/>
            <person name="Thoren M.H."/>
            <person name="Johannesson H."/>
        </authorList>
    </citation>
    <scope>NUCLEOTIDE SEQUENCE</scope>
    <source>
        <strain evidence="3">PSN243</strain>
    </source>
</reference>